<reference evidence="6" key="3">
    <citation type="submission" date="2015-06" db="UniProtKB">
        <authorList>
            <consortium name="EnsemblMetazoa"/>
        </authorList>
    </citation>
    <scope>IDENTIFICATION</scope>
</reference>
<keyword evidence="1" id="KW-0862">Zinc</keyword>
<dbReference type="HOGENOM" id="CLU_416959_0_0_1"/>
<feature type="domain" description="C2H2-type" evidence="4">
    <location>
        <begin position="283"/>
        <end position="311"/>
    </location>
</feature>
<feature type="region of interest" description="Disordered" evidence="2">
    <location>
        <begin position="326"/>
        <end position="347"/>
    </location>
</feature>
<dbReference type="GO" id="GO:0006355">
    <property type="term" value="P:regulation of DNA-templated transcription"/>
    <property type="evidence" value="ECO:0000318"/>
    <property type="project" value="GO_Central"/>
</dbReference>
<reference evidence="5 7" key="2">
    <citation type="journal article" date="2013" name="Nature">
        <title>Insights into bilaterian evolution from three spiralian genomes.</title>
        <authorList>
            <person name="Simakov O."/>
            <person name="Marletaz F."/>
            <person name="Cho S.J."/>
            <person name="Edsinger-Gonzales E."/>
            <person name="Havlak P."/>
            <person name="Hellsten U."/>
            <person name="Kuo D.H."/>
            <person name="Larsson T."/>
            <person name="Lv J."/>
            <person name="Arendt D."/>
            <person name="Savage R."/>
            <person name="Osoegawa K."/>
            <person name="de Jong P."/>
            <person name="Grimwood J."/>
            <person name="Chapman J.A."/>
            <person name="Shapiro H."/>
            <person name="Aerts A."/>
            <person name="Otillar R.P."/>
            <person name="Terry A.Y."/>
            <person name="Boore J.L."/>
            <person name="Grigoriev I.V."/>
            <person name="Lindberg D.R."/>
            <person name="Seaver E.C."/>
            <person name="Weisblat D.A."/>
            <person name="Putnam N.H."/>
            <person name="Rokhsar D.S."/>
        </authorList>
    </citation>
    <scope>NUCLEOTIDE SEQUENCE</scope>
</reference>
<protein>
    <recommendedName>
        <fullName evidence="4">C2H2-type domain-containing protein</fullName>
    </recommendedName>
</protein>
<feature type="compositionally biased region" description="Basic and acidic residues" evidence="2">
    <location>
        <begin position="207"/>
        <end position="221"/>
    </location>
</feature>
<accession>T1ENH2</accession>
<evidence type="ECO:0000256" key="1">
    <source>
        <dbReference type="PROSITE-ProRule" id="PRU00042"/>
    </source>
</evidence>
<keyword evidence="3" id="KW-0732">Signal</keyword>
<dbReference type="GO" id="GO:0008270">
    <property type="term" value="F:zinc ion binding"/>
    <property type="evidence" value="ECO:0007669"/>
    <property type="project" value="UniProtKB-KW"/>
</dbReference>
<dbReference type="PANTHER" id="PTHR15021">
    <property type="entry name" value="DISCONNECTED-RELATED"/>
    <property type="match status" value="1"/>
</dbReference>
<name>T1ENH2_HELRO</name>
<evidence type="ECO:0000256" key="3">
    <source>
        <dbReference type="SAM" id="SignalP"/>
    </source>
</evidence>
<dbReference type="Proteomes" id="UP000015101">
    <property type="component" value="Unassembled WGS sequence"/>
</dbReference>
<dbReference type="InParanoid" id="T1ENH2"/>
<dbReference type="EMBL" id="KB095811">
    <property type="protein sequence ID" value="ESO12469.1"/>
    <property type="molecule type" value="Genomic_DNA"/>
</dbReference>
<proteinExistence type="predicted"/>
<dbReference type="RefSeq" id="XP_009009189.1">
    <property type="nucleotide sequence ID" value="XM_009010941.1"/>
</dbReference>
<evidence type="ECO:0000313" key="5">
    <source>
        <dbReference type="EMBL" id="ESO12469.1"/>
    </source>
</evidence>
<feature type="compositionally biased region" description="Polar residues" evidence="2">
    <location>
        <begin position="627"/>
        <end position="640"/>
    </location>
</feature>
<reference evidence="7" key="1">
    <citation type="submission" date="2012-12" db="EMBL/GenBank/DDBJ databases">
        <authorList>
            <person name="Hellsten U."/>
            <person name="Grimwood J."/>
            <person name="Chapman J.A."/>
            <person name="Shapiro H."/>
            <person name="Aerts A."/>
            <person name="Otillar R.P."/>
            <person name="Terry A.Y."/>
            <person name="Boore J.L."/>
            <person name="Simakov O."/>
            <person name="Marletaz F."/>
            <person name="Cho S.-J."/>
            <person name="Edsinger-Gonzales E."/>
            <person name="Havlak P."/>
            <person name="Kuo D.-H."/>
            <person name="Larsson T."/>
            <person name="Lv J."/>
            <person name="Arendt D."/>
            <person name="Savage R."/>
            <person name="Osoegawa K."/>
            <person name="de Jong P."/>
            <person name="Lindberg D.R."/>
            <person name="Seaver E.C."/>
            <person name="Weisblat D.A."/>
            <person name="Putnam N.H."/>
            <person name="Grigoriev I.V."/>
            <person name="Rokhsar D.S."/>
        </authorList>
    </citation>
    <scope>NUCLEOTIDE SEQUENCE</scope>
</reference>
<dbReference type="Gene3D" id="3.30.160.60">
    <property type="entry name" value="Classic Zinc Finger"/>
    <property type="match status" value="1"/>
</dbReference>
<dbReference type="EnsemblMetazoa" id="HelroT159004">
    <property type="protein sequence ID" value="HelroP159004"/>
    <property type="gene ID" value="HelroG159004"/>
</dbReference>
<gene>
    <name evidence="6" type="primary">20198122</name>
    <name evidence="5" type="ORF">HELRODRAFT_159004</name>
</gene>
<dbReference type="InterPro" id="IPR040436">
    <property type="entry name" value="Disconnected-like"/>
</dbReference>
<dbReference type="PANTHER" id="PTHR15021:SF0">
    <property type="entry name" value="DISCO-RELATED, ISOFORM A-RELATED"/>
    <property type="match status" value="1"/>
</dbReference>
<feature type="region of interest" description="Disordered" evidence="2">
    <location>
        <begin position="625"/>
        <end position="658"/>
    </location>
</feature>
<dbReference type="PROSITE" id="PS50157">
    <property type="entry name" value="ZINC_FINGER_C2H2_2"/>
    <property type="match status" value="1"/>
</dbReference>
<dbReference type="PROSITE" id="PS00028">
    <property type="entry name" value="ZINC_FINGER_C2H2_1"/>
    <property type="match status" value="1"/>
</dbReference>
<keyword evidence="1" id="KW-0479">Metal-binding</keyword>
<evidence type="ECO:0000259" key="4">
    <source>
        <dbReference type="PROSITE" id="PS50157"/>
    </source>
</evidence>
<dbReference type="eggNOG" id="ENOG502QR8N">
    <property type="taxonomic scope" value="Eukaryota"/>
</dbReference>
<dbReference type="KEGG" id="hro:HELRODRAFT_159004"/>
<dbReference type="GeneID" id="20198122"/>
<dbReference type="GO" id="GO:0005634">
    <property type="term" value="C:nucleus"/>
    <property type="evidence" value="ECO:0000318"/>
    <property type="project" value="GO_Central"/>
</dbReference>
<evidence type="ECO:0000313" key="7">
    <source>
        <dbReference type="Proteomes" id="UP000015101"/>
    </source>
</evidence>
<keyword evidence="1" id="KW-0863">Zinc-finger</keyword>
<keyword evidence="7" id="KW-1185">Reference proteome</keyword>
<evidence type="ECO:0000313" key="6">
    <source>
        <dbReference type="EnsemblMetazoa" id="HelroP159004"/>
    </source>
</evidence>
<sequence length="658" mass="75113">MASYFLFSLLPFSSFWLFIVFCNDSSGQTLSTWNMINTNEEKLIIYQFLKYEATKSIAEEMISQTSTLNSYNVYNTIMASIKTHELTYAHLLTRFYPELTNACLPIRYLRADKIWPINPLYMSHFLAAQKYQPIKKYTKSSQDQDRNDLQITKNEYKRHGLENVDIQNCDENQSATNLTLNINSQNRNIGEDATHQYESFASSSDLSEQKHDSVTYEKTDKTLSSGKKKSSTEGSSSDSNFGIREDTKYKPKKSGQGGFVRRPWQSSLGYGGVLMSSNGKKRVLCSACNKTFCDKGALKIHYSAVHLKEMHRCTIEGCNMLFSSRRSRNRHSANPNTKLHMDNKRRNQTNLSTIYPNLATNTWHDRSSGGKASSNDITNEAYDSELAVSGEETRKLITNVSFQRYFNNLPKQSVGSTELMNAGCSTSTLFSFGRNGIRSDMVTPSRSPSQSPPRIPIVKCHTKFSTEEKTKSENKCFSYYAISCLLNQKKHETNKNQDVQPNKKLNELRHDFNKIRNPETAERIWQHNTKLLQPEQFGMTVNVDSNLDSNMTNESFVCQISGCNASFPSKRSRDRHSSNILLHRKLLSTTTETFTREMVSAKWNNPYMPEDETINAKQSKLKPDFTVNCSGDDSYHQNQIKIDVKDDEGRQPNSNKSL</sequence>
<dbReference type="InterPro" id="IPR013087">
    <property type="entry name" value="Znf_C2H2_type"/>
</dbReference>
<feature type="region of interest" description="Disordered" evidence="2">
    <location>
        <begin position="199"/>
        <end position="261"/>
    </location>
</feature>
<dbReference type="CTD" id="20198122"/>
<dbReference type="EMBL" id="AMQM01000172">
    <property type="status" value="NOT_ANNOTATED_CDS"/>
    <property type="molecule type" value="Genomic_DNA"/>
</dbReference>
<feature type="signal peptide" evidence="3">
    <location>
        <begin position="1"/>
        <end position="27"/>
    </location>
</feature>
<dbReference type="AlphaFoldDB" id="T1ENH2"/>
<feature type="chain" id="PRO_5010979963" description="C2H2-type domain-containing protein" evidence="3">
    <location>
        <begin position="28"/>
        <end position="658"/>
    </location>
</feature>
<dbReference type="SMART" id="SM00355">
    <property type="entry name" value="ZnF_C2H2"/>
    <property type="match status" value="3"/>
</dbReference>
<dbReference type="OrthoDB" id="10070972at2759"/>
<evidence type="ECO:0000256" key="2">
    <source>
        <dbReference type="SAM" id="MobiDB-lite"/>
    </source>
</evidence>
<organism evidence="6 7">
    <name type="scientific">Helobdella robusta</name>
    <name type="common">Californian leech</name>
    <dbReference type="NCBI Taxonomy" id="6412"/>
    <lineage>
        <taxon>Eukaryota</taxon>
        <taxon>Metazoa</taxon>
        <taxon>Spiralia</taxon>
        <taxon>Lophotrochozoa</taxon>
        <taxon>Annelida</taxon>
        <taxon>Clitellata</taxon>
        <taxon>Hirudinea</taxon>
        <taxon>Rhynchobdellida</taxon>
        <taxon>Glossiphoniidae</taxon>
        <taxon>Helobdella</taxon>
    </lineage>
</organism>